<keyword evidence="3" id="KW-1185">Reference proteome</keyword>
<comment type="caution">
    <text evidence="2">The sequence shown here is derived from an EMBL/GenBank/DDBJ whole genome shotgun (WGS) entry which is preliminary data.</text>
</comment>
<sequence>MTVIKTVLLVFVLCIGLSFSFNYPYGDCTGLGYKEVYAKPGDDVTLECDTCSFNGTIYGYLWQIPRHRSNSGPPSHHVYVDKEYAGLYKCFIFTTQGDILVDEVCVTVYGILTMNAEKQQLPVIPLRMMMKMNMISLMMISMKLLQSTLIGVAAFIVAYEDGLV</sequence>
<organism evidence="2 3">
    <name type="scientific">Dreissena polymorpha</name>
    <name type="common">Zebra mussel</name>
    <name type="synonym">Mytilus polymorpha</name>
    <dbReference type="NCBI Taxonomy" id="45954"/>
    <lineage>
        <taxon>Eukaryota</taxon>
        <taxon>Metazoa</taxon>
        <taxon>Spiralia</taxon>
        <taxon>Lophotrochozoa</taxon>
        <taxon>Mollusca</taxon>
        <taxon>Bivalvia</taxon>
        <taxon>Autobranchia</taxon>
        <taxon>Heteroconchia</taxon>
        <taxon>Euheterodonta</taxon>
        <taxon>Imparidentia</taxon>
        <taxon>Neoheterodontei</taxon>
        <taxon>Myida</taxon>
        <taxon>Dreissenoidea</taxon>
        <taxon>Dreissenidae</taxon>
        <taxon>Dreissena</taxon>
    </lineage>
</organism>
<dbReference type="SUPFAM" id="SSF48726">
    <property type="entry name" value="Immunoglobulin"/>
    <property type="match status" value="1"/>
</dbReference>
<name>A0A9D4MCP6_DREPO</name>
<accession>A0A9D4MCP6</accession>
<keyword evidence="1" id="KW-0472">Membrane</keyword>
<dbReference type="AlphaFoldDB" id="A0A9D4MCP6"/>
<reference evidence="2" key="2">
    <citation type="submission" date="2020-11" db="EMBL/GenBank/DDBJ databases">
        <authorList>
            <person name="McCartney M.A."/>
            <person name="Auch B."/>
            <person name="Kono T."/>
            <person name="Mallez S."/>
            <person name="Becker A."/>
            <person name="Gohl D.M."/>
            <person name="Silverstein K.A.T."/>
            <person name="Koren S."/>
            <person name="Bechman K.B."/>
            <person name="Herman A."/>
            <person name="Abrahante J.E."/>
            <person name="Garbe J."/>
        </authorList>
    </citation>
    <scope>NUCLEOTIDE SEQUENCE</scope>
    <source>
        <strain evidence="2">Duluth1</strain>
        <tissue evidence="2">Whole animal</tissue>
    </source>
</reference>
<reference evidence="2" key="1">
    <citation type="journal article" date="2019" name="bioRxiv">
        <title>The Genome of the Zebra Mussel, Dreissena polymorpha: A Resource for Invasive Species Research.</title>
        <authorList>
            <person name="McCartney M.A."/>
            <person name="Auch B."/>
            <person name="Kono T."/>
            <person name="Mallez S."/>
            <person name="Zhang Y."/>
            <person name="Obille A."/>
            <person name="Becker A."/>
            <person name="Abrahante J.E."/>
            <person name="Garbe J."/>
            <person name="Badalamenti J.P."/>
            <person name="Herman A."/>
            <person name="Mangelson H."/>
            <person name="Liachko I."/>
            <person name="Sullivan S."/>
            <person name="Sone E.D."/>
            <person name="Koren S."/>
            <person name="Silverstein K.A.T."/>
            <person name="Beckman K.B."/>
            <person name="Gohl D.M."/>
        </authorList>
    </citation>
    <scope>NUCLEOTIDE SEQUENCE</scope>
    <source>
        <strain evidence="2">Duluth1</strain>
        <tissue evidence="2">Whole animal</tissue>
    </source>
</reference>
<dbReference type="Proteomes" id="UP000828390">
    <property type="component" value="Unassembled WGS sequence"/>
</dbReference>
<keyword evidence="1" id="KW-1133">Transmembrane helix</keyword>
<feature type="transmembrane region" description="Helical" evidence="1">
    <location>
        <begin position="137"/>
        <end position="159"/>
    </location>
</feature>
<dbReference type="EMBL" id="JAIWYP010000002">
    <property type="protein sequence ID" value="KAH3874955.1"/>
    <property type="molecule type" value="Genomic_DNA"/>
</dbReference>
<evidence type="ECO:0000256" key="1">
    <source>
        <dbReference type="SAM" id="Phobius"/>
    </source>
</evidence>
<feature type="transmembrane region" description="Helical" evidence="1">
    <location>
        <begin position="6"/>
        <end position="25"/>
    </location>
</feature>
<evidence type="ECO:0000313" key="3">
    <source>
        <dbReference type="Proteomes" id="UP000828390"/>
    </source>
</evidence>
<gene>
    <name evidence="2" type="ORF">DPMN_038212</name>
</gene>
<evidence type="ECO:0000313" key="2">
    <source>
        <dbReference type="EMBL" id="KAH3874955.1"/>
    </source>
</evidence>
<proteinExistence type="predicted"/>
<protein>
    <submittedName>
        <fullName evidence="2">Uncharacterized protein</fullName>
    </submittedName>
</protein>
<keyword evidence="1" id="KW-0812">Transmembrane</keyword>
<dbReference type="InterPro" id="IPR036179">
    <property type="entry name" value="Ig-like_dom_sf"/>
</dbReference>